<evidence type="ECO:0000313" key="2">
    <source>
        <dbReference type="RefSeq" id="XP_028152752.1"/>
    </source>
</evidence>
<dbReference type="InParanoid" id="A0A6P7H2M3"/>
<organism evidence="2">
    <name type="scientific">Diabrotica virgifera virgifera</name>
    <name type="common">western corn rootworm</name>
    <dbReference type="NCBI Taxonomy" id="50390"/>
    <lineage>
        <taxon>Eukaryota</taxon>
        <taxon>Metazoa</taxon>
        <taxon>Ecdysozoa</taxon>
        <taxon>Arthropoda</taxon>
        <taxon>Hexapoda</taxon>
        <taxon>Insecta</taxon>
        <taxon>Pterygota</taxon>
        <taxon>Neoptera</taxon>
        <taxon>Endopterygota</taxon>
        <taxon>Coleoptera</taxon>
        <taxon>Polyphaga</taxon>
        <taxon>Cucujiformia</taxon>
        <taxon>Chrysomeloidea</taxon>
        <taxon>Chrysomelidae</taxon>
        <taxon>Galerucinae</taxon>
        <taxon>Diabroticina</taxon>
        <taxon>Diabroticites</taxon>
        <taxon>Diabrotica</taxon>
    </lineage>
</organism>
<name>A0A6P7H2M3_DIAVI</name>
<protein>
    <submittedName>
        <fullName evidence="2">Uncharacterized protein LOC114346166</fullName>
    </submittedName>
</protein>
<keyword evidence="1" id="KW-0472">Membrane</keyword>
<feature type="transmembrane region" description="Helical" evidence="1">
    <location>
        <begin position="166"/>
        <end position="190"/>
    </location>
</feature>
<accession>A0A6P7H2M3</accession>
<keyword evidence="1" id="KW-1133">Transmembrane helix</keyword>
<gene>
    <name evidence="2" type="primary">LOC114346166</name>
</gene>
<sequence length="224" mass="25670">MGIINMDTQSNCILNEYYDRTTNTTCNIIEYMIKEASWLKMSTPNLWLVIPPYAINLAIMCDGSRSEHIINQTSFIKLSPKCVAQTRNITLLTSSNGLETAIGSYLKTPVSPIEELMQRPLMKQINIPRHNIDIRGDVLPNIVLEAEQFDQDISEHTWKTIPNHQWIPHLTTGLVTIFIVMLIVIMWKVIRYIRNSKSKTLEKAPPRSVSLNELRFELDSLAES</sequence>
<dbReference type="RefSeq" id="XP_028152752.1">
    <property type="nucleotide sequence ID" value="XM_028296951.1"/>
</dbReference>
<evidence type="ECO:0000256" key="1">
    <source>
        <dbReference type="SAM" id="Phobius"/>
    </source>
</evidence>
<reference evidence="2" key="1">
    <citation type="submission" date="2025-08" db="UniProtKB">
        <authorList>
            <consortium name="RefSeq"/>
        </authorList>
    </citation>
    <scope>IDENTIFICATION</scope>
    <source>
        <tissue evidence="2">Whole insect</tissue>
    </source>
</reference>
<keyword evidence="1" id="KW-0812">Transmembrane</keyword>
<dbReference type="AlphaFoldDB" id="A0A6P7H2M3"/>
<proteinExistence type="predicted"/>